<dbReference type="AlphaFoldDB" id="A0A4R6UYV1"/>
<protein>
    <recommendedName>
        <fullName evidence="5">CDP-diacylglycerol--glycerol-3-phosphate 3-phosphatidyltransferase</fullName>
        <ecNumber evidence="4">2.7.8.5</ecNumber>
    </recommendedName>
</protein>
<evidence type="ECO:0000256" key="1">
    <source>
        <dbReference type="ARBA" id="ARBA00004141"/>
    </source>
</evidence>
<dbReference type="Proteomes" id="UP000295375">
    <property type="component" value="Unassembled WGS sequence"/>
</dbReference>
<evidence type="ECO:0000256" key="8">
    <source>
        <dbReference type="ARBA" id="ARBA00022989"/>
    </source>
</evidence>
<dbReference type="InterPro" id="IPR004570">
    <property type="entry name" value="Phosphatidylglycerol_P_synth"/>
</dbReference>
<accession>A0A4R6UYV1</accession>
<keyword evidence="10 14" id="KW-0472">Membrane</keyword>
<feature type="transmembrane region" description="Helical" evidence="14">
    <location>
        <begin position="126"/>
        <end position="145"/>
    </location>
</feature>
<keyword evidence="16" id="KW-1185">Reference proteome</keyword>
<comment type="pathway">
    <text evidence="2">Phospholipid metabolism; phosphatidylglycerol biosynthesis; phosphatidylglycerol from CDP-diacylglycerol: step 1/2.</text>
</comment>
<reference evidence="15 16" key="1">
    <citation type="submission" date="2019-03" db="EMBL/GenBank/DDBJ databases">
        <title>Genomic Encyclopedia of Type Strains, Phase IV (KMG-IV): sequencing the most valuable type-strain genomes for metagenomic binning, comparative biology and taxonomic classification.</title>
        <authorList>
            <person name="Goeker M."/>
        </authorList>
    </citation>
    <scope>NUCLEOTIDE SEQUENCE [LARGE SCALE GENOMIC DNA]</scope>
    <source>
        <strain evidence="15 16">DSM 103792</strain>
    </source>
</reference>
<comment type="caution">
    <text evidence="15">The sequence shown here is derived from an EMBL/GenBank/DDBJ whole genome shotgun (WGS) entry which is preliminary data.</text>
</comment>
<feature type="transmembrane region" description="Helical" evidence="14">
    <location>
        <begin position="72"/>
        <end position="90"/>
    </location>
</feature>
<gene>
    <name evidence="15" type="ORF">EV696_101263</name>
</gene>
<evidence type="ECO:0000256" key="14">
    <source>
        <dbReference type="SAM" id="Phobius"/>
    </source>
</evidence>
<dbReference type="RefSeq" id="WP_198325172.1">
    <property type="nucleotide sequence ID" value="NZ_CP037953.1"/>
</dbReference>
<evidence type="ECO:0000256" key="3">
    <source>
        <dbReference type="ARBA" id="ARBA00010441"/>
    </source>
</evidence>
<comment type="subcellular location">
    <subcellularLocation>
        <location evidence="1">Membrane</location>
        <topology evidence="1">Multi-pass membrane protein</topology>
    </subcellularLocation>
</comment>
<proteinExistence type="inferred from homology"/>
<keyword evidence="7 14" id="KW-0812">Transmembrane</keyword>
<evidence type="ECO:0000256" key="13">
    <source>
        <dbReference type="ARBA" id="ARBA00048586"/>
    </source>
</evidence>
<evidence type="ECO:0000256" key="4">
    <source>
        <dbReference type="ARBA" id="ARBA00013170"/>
    </source>
</evidence>
<comment type="catalytic activity">
    <reaction evidence="13">
        <text>a CDP-1,2-diacyl-sn-glycerol + sn-glycerol 3-phosphate = a 1,2-diacyl-sn-glycero-3-phospho-(1'-sn-glycero-3'-phosphate) + CMP + H(+)</text>
        <dbReference type="Rhea" id="RHEA:12593"/>
        <dbReference type="ChEBI" id="CHEBI:15378"/>
        <dbReference type="ChEBI" id="CHEBI:57597"/>
        <dbReference type="ChEBI" id="CHEBI:58332"/>
        <dbReference type="ChEBI" id="CHEBI:60110"/>
        <dbReference type="ChEBI" id="CHEBI:60377"/>
        <dbReference type="EC" id="2.7.8.5"/>
    </reaction>
</comment>
<evidence type="ECO:0000256" key="5">
    <source>
        <dbReference type="ARBA" id="ARBA00014944"/>
    </source>
</evidence>
<dbReference type="PIRSF" id="PIRSF000847">
    <property type="entry name" value="Phos_ph_gly_syn"/>
    <property type="match status" value="1"/>
</dbReference>
<feature type="transmembrane region" description="Helical" evidence="14">
    <location>
        <begin position="151"/>
        <end position="175"/>
    </location>
</feature>
<dbReference type="Pfam" id="PF01066">
    <property type="entry name" value="CDP-OH_P_transf"/>
    <property type="match status" value="1"/>
</dbReference>
<sequence length="188" mass="20928">MTLLRHLPNALTIARCVLTIPMTWLLLEREFEKAFLVFFVAGLSDGLDGFLAKQFSWQSRFGAITDPLADKLMLICGFAALAWIGVLPWWLTVLVIGRDVVIVSGALAFHHLFGPYEMQPSILSKLNTLTQILFLCGMLVHLALLPVPATIIQLALVAVTLTTVISGVHYVWVWGRRTASLMQKRKSL</sequence>
<evidence type="ECO:0000256" key="2">
    <source>
        <dbReference type="ARBA" id="ARBA00005042"/>
    </source>
</evidence>
<evidence type="ECO:0000256" key="9">
    <source>
        <dbReference type="ARBA" id="ARBA00023098"/>
    </source>
</evidence>
<name>A0A4R6UYV1_9GAMM</name>
<comment type="similarity">
    <text evidence="3">Belongs to the CDP-alcohol phosphatidyltransferase class-I family.</text>
</comment>
<dbReference type="InterPro" id="IPR050324">
    <property type="entry name" value="CDP-alcohol_PTase-I"/>
</dbReference>
<dbReference type="GO" id="GO:0016020">
    <property type="term" value="C:membrane"/>
    <property type="evidence" value="ECO:0007669"/>
    <property type="project" value="UniProtKB-SubCell"/>
</dbReference>
<evidence type="ECO:0000256" key="12">
    <source>
        <dbReference type="ARBA" id="ARBA00023264"/>
    </source>
</evidence>
<organism evidence="15 16">
    <name type="scientific">Permianibacter aggregans</name>
    <dbReference type="NCBI Taxonomy" id="1510150"/>
    <lineage>
        <taxon>Bacteria</taxon>
        <taxon>Pseudomonadati</taxon>
        <taxon>Pseudomonadota</taxon>
        <taxon>Gammaproteobacteria</taxon>
        <taxon>Pseudomonadales</taxon>
        <taxon>Pseudomonadaceae</taxon>
        <taxon>Permianibacter</taxon>
    </lineage>
</organism>
<dbReference type="PANTHER" id="PTHR14269">
    <property type="entry name" value="CDP-DIACYLGLYCEROL--GLYCEROL-3-PHOSPHATE 3-PHOSPHATIDYLTRANSFERASE-RELATED"/>
    <property type="match status" value="1"/>
</dbReference>
<dbReference type="Gene3D" id="1.20.120.1760">
    <property type="match status" value="1"/>
</dbReference>
<dbReference type="EMBL" id="SNYM01000001">
    <property type="protein sequence ID" value="TDQ51289.1"/>
    <property type="molecule type" value="Genomic_DNA"/>
</dbReference>
<dbReference type="InterPro" id="IPR043130">
    <property type="entry name" value="CDP-OH_PTrfase_TM_dom"/>
</dbReference>
<dbReference type="InterPro" id="IPR000462">
    <property type="entry name" value="CDP-OH_P_trans"/>
</dbReference>
<evidence type="ECO:0000313" key="15">
    <source>
        <dbReference type="EMBL" id="TDQ51289.1"/>
    </source>
</evidence>
<keyword evidence="6" id="KW-0444">Lipid biosynthesis</keyword>
<keyword evidence="11" id="KW-0594">Phospholipid biosynthesis</keyword>
<evidence type="ECO:0000256" key="6">
    <source>
        <dbReference type="ARBA" id="ARBA00022516"/>
    </source>
</evidence>
<dbReference type="GO" id="GO:0008444">
    <property type="term" value="F:CDP-diacylglycerol-glycerol-3-phosphate 3-phosphatidyltransferase activity"/>
    <property type="evidence" value="ECO:0007669"/>
    <property type="project" value="UniProtKB-EC"/>
</dbReference>
<keyword evidence="12" id="KW-1208">Phospholipid metabolism</keyword>
<dbReference type="GO" id="GO:0046474">
    <property type="term" value="P:glycerophospholipid biosynthetic process"/>
    <property type="evidence" value="ECO:0007669"/>
    <property type="project" value="TreeGrafter"/>
</dbReference>
<keyword evidence="9" id="KW-0443">Lipid metabolism</keyword>
<feature type="transmembrane region" description="Helical" evidence="14">
    <location>
        <begin position="33"/>
        <end position="51"/>
    </location>
</feature>
<evidence type="ECO:0000313" key="16">
    <source>
        <dbReference type="Proteomes" id="UP000295375"/>
    </source>
</evidence>
<evidence type="ECO:0000256" key="11">
    <source>
        <dbReference type="ARBA" id="ARBA00023209"/>
    </source>
</evidence>
<dbReference type="EC" id="2.7.8.5" evidence="4"/>
<keyword evidence="8 14" id="KW-1133">Transmembrane helix</keyword>
<evidence type="ECO:0000256" key="7">
    <source>
        <dbReference type="ARBA" id="ARBA00022692"/>
    </source>
</evidence>
<dbReference type="PANTHER" id="PTHR14269:SF11">
    <property type="entry name" value="CDP-DIACYLGLYCEROL--GLYCEROL-3-PHOSPHATE 3-PHOSPHATIDYLTRANSFERASE"/>
    <property type="match status" value="1"/>
</dbReference>
<feature type="transmembrane region" description="Helical" evidence="14">
    <location>
        <begin position="7"/>
        <end position="27"/>
    </location>
</feature>
<evidence type="ECO:0000256" key="10">
    <source>
        <dbReference type="ARBA" id="ARBA00023136"/>
    </source>
</evidence>